<dbReference type="EMBL" id="AATP01000011">
    <property type="protein sequence ID" value="EAU39903.1"/>
    <property type="molecule type" value="Genomic_DNA"/>
</dbReference>
<name>Q0FY39_9HYPH</name>
<dbReference type="PANTHER" id="PTHR37310">
    <property type="entry name" value="CYTOPLASMIC PROTEIN-RELATED"/>
    <property type="match status" value="1"/>
</dbReference>
<reference evidence="1 2" key="1">
    <citation type="journal article" date="2010" name="J. Bacteriol.">
        <title>Genome sequence of Fulvimarina pelagi HTCC2506T, a Mn(II)-oxidizing alphaproteobacterium possessing an aerobic anoxygenic photosynthetic gene cluster and Xanthorhodopsin.</title>
        <authorList>
            <person name="Kang I."/>
            <person name="Oh H.M."/>
            <person name="Lim S.I."/>
            <person name="Ferriera S."/>
            <person name="Giovannoni S.J."/>
            <person name="Cho J.C."/>
        </authorList>
    </citation>
    <scope>NUCLEOTIDE SEQUENCE [LARGE SCALE GENOMIC DNA]</scope>
    <source>
        <strain evidence="1 2">HTCC2506</strain>
    </source>
</reference>
<dbReference type="eggNOG" id="ENOG5030Q5M">
    <property type="taxonomic scope" value="Bacteria"/>
</dbReference>
<dbReference type="Proteomes" id="UP000004310">
    <property type="component" value="Unassembled WGS sequence"/>
</dbReference>
<dbReference type="HOGENOM" id="CLU_142273_0_0_5"/>
<comment type="caution">
    <text evidence="1">The sequence shown here is derived from an EMBL/GenBank/DDBJ whole genome shotgun (WGS) entry which is preliminary data.</text>
</comment>
<keyword evidence="2" id="KW-1185">Reference proteome</keyword>
<dbReference type="AlphaFoldDB" id="Q0FY39"/>
<accession>Q0FY39</accession>
<evidence type="ECO:0008006" key="3">
    <source>
        <dbReference type="Google" id="ProtNLM"/>
    </source>
</evidence>
<protein>
    <recommendedName>
        <fullName evidence="3">Ferredoxin</fullName>
    </recommendedName>
</protein>
<organism evidence="1 2">
    <name type="scientific">Fulvimarina pelagi HTCC2506</name>
    <dbReference type="NCBI Taxonomy" id="314231"/>
    <lineage>
        <taxon>Bacteria</taxon>
        <taxon>Pseudomonadati</taxon>
        <taxon>Pseudomonadota</taxon>
        <taxon>Alphaproteobacteria</taxon>
        <taxon>Hyphomicrobiales</taxon>
        <taxon>Aurantimonadaceae</taxon>
        <taxon>Fulvimarina</taxon>
    </lineage>
</organism>
<proteinExistence type="predicted"/>
<dbReference type="Pfam" id="PF03860">
    <property type="entry name" value="Csp"/>
    <property type="match status" value="1"/>
</dbReference>
<evidence type="ECO:0000313" key="2">
    <source>
        <dbReference type="Proteomes" id="UP000004310"/>
    </source>
</evidence>
<gene>
    <name evidence="1" type="ORF">FP2506_17544</name>
</gene>
<evidence type="ECO:0000313" key="1">
    <source>
        <dbReference type="EMBL" id="EAU39903.1"/>
    </source>
</evidence>
<dbReference type="PANTHER" id="PTHR37310:SF1">
    <property type="entry name" value="CYTOPLASMIC PROTEIN"/>
    <property type="match status" value="1"/>
</dbReference>
<dbReference type="CDD" id="cd08026">
    <property type="entry name" value="DUF326"/>
    <property type="match status" value="1"/>
</dbReference>
<dbReference type="InterPro" id="IPR044543">
    <property type="entry name" value="YHJQ-like"/>
</dbReference>
<sequence>MSNASSEMQSCIDDCLACYRSCLSMATGHCLRMGGKHAEEQHLTHMHACAEICRTASHLMVIGSKHAPSVCAVCAEICEECAKECERVGDMDDCVAACRQSAESCRKMAA</sequence>
<dbReference type="Gene3D" id="1.20.1270.360">
    <property type="match status" value="1"/>
</dbReference>
<dbReference type="InterPro" id="IPR005560">
    <property type="entry name" value="Csp_YhjQ"/>
</dbReference>
<dbReference type="STRING" id="217511.GCA_001463845_01805"/>